<accession>A0AAD9R1F6</accession>
<sequence>MIDHNTRSGNDLETFQYFEEIDEVLGCKPNITPKRVLECGLAADDTSAKTGDGEDSPNAGPSIHESDEFEKTLKPGHKRANARKAEKPAAKKYTASSSAETGDLVEFLEKSHTKEHEFFERLAEREAERELKSQKLLFDAVRDSARILKADT</sequence>
<comment type="caution">
    <text evidence="2">The sequence shown here is derived from an EMBL/GenBank/DDBJ whole genome shotgun (WGS) entry which is preliminary data.</text>
</comment>
<feature type="compositionally biased region" description="Basic and acidic residues" evidence="1">
    <location>
        <begin position="64"/>
        <end position="73"/>
    </location>
</feature>
<reference evidence="2" key="1">
    <citation type="journal article" date="2023" name="G3 (Bethesda)">
        <title>Whole genome assembly and annotation of the endangered Caribbean coral Acropora cervicornis.</title>
        <authorList>
            <person name="Selwyn J.D."/>
            <person name="Vollmer S.V."/>
        </authorList>
    </citation>
    <scope>NUCLEOTIDE SEQUENCE</scope>
    <source>
        <strain evidence="2">K2</strain>
    </source>
</reference>
<evidence type="ECO:0000256" key="1">
    <source>
        <dbReference type="SAM" id="MobiDB-lite"/>
    </source>
</evidence>
<protein>
    <submittedName>
        <fullName evidence="2">Uncharacterized protein</fullName>
    </submittedName>
</protein>
<feature type="region of interest" description="Disordered" evidence="1">
    <location>
        <begin position="45"/>
        <end position="99"/>
    </location>
</feature>
<gene>
    <name evidence="2" type="ORF">P5673_003834</name>
</gene>
<name>A0AAD9R1F6_ACRCE</name>
<evidence type="ECO:0000313" key="3">
    <source>
        <dbReference type="Proteomes" id="UP001249851"/>
    </source>
</evidence>
<evidence type="ECO:0000313" key="2">
    <source>
        <dbReference type="EMBL" id="KAK2571257.1"/>
    </source>
</evidence>
<proteinExistence type="predicted"/>
<dbReference type="AlphaFoldDB" id="A0AAD9R1F6"/>
<dbReference type="Proteomes" id="UP001249851">
    <property type="component" value="Unassembled WGS sequence"/>
</dbReference>
<reference evidence="2" key="2">
    <citation type="journal article" date="2023" name="Science">
        <title>Genomic signatures of disease resistance in endangered staghorn corals.</title>
        <authorList>
            <person name="Vollmer S.V."/>
            <person name="Selwyn J.D."/>
            <person name="Despard B.A."/>
            <person name="Roesel C.L."/>
        </authorList>
    </citation>
    <scope>NUCLEOTIDE SEQUENCE</scope>
    <source>
        <strain evidence="2">K2</strain>
    </source>
</reference>
<dbReference type="EMBL" id="JARQWQ010000006">
    <property type="protein sequence ID" value="KAK2571257.1"/>
    <property type="molecule type" value="Genomic_DNA"/>
</dbReference>
<organism evidence="2 3">
    <name type="scientific">Acropora cervicornis</name>
    <name type="common">Staghorn coral</name>
    <dbReference type="NCBI Taxonomy" id="6130"/>
    <lineage>
        <taxon>Eukaryota</taxon>
        <taxon>Metazoa</taxon>
        <taxon>Cnidaria</taxon>
        <taxon>Anthozoa</taxon>
        <taxon>Hexacorallia</taxon>
        <taxon>Scleractinia</taxon>
        <taxon>Astrocoeniina</taxon>
        <taxon>Acroporidae</taxon>
        <taxon>Acropora</taxon>
    </lineage>
</organism>
<keyword evidence="3" id="KW-1185">Reference proteome</keyword>